<evidence type="ECO:0000259" key="13">
    <source>
        <dbReference type="Pfam" id="PF01529"/>
    </source>
</evidence>
<evidence type="ECO:0000256" key="3">
    <source>
        <dbReference type="ARBA" id="ARBA00022692"/>
    </source>
</evidence>
<feature type="compositionally biased region" description="Basic residues" evidence="12">
    <location>
        <begin position="420"/>
        <end position="431"/>
    </location>
</feature>
<dbReference type="EMBL" id="JAPQKS010000003">
    <property type="protein sequence ID" value="KAJ5238857.1"/>
    <property type="molecule type" value="Genomic_DNA"/>
</dbReference>
<feature type="compositionally biased region" description="Basic and acidic residues" evidence="12">
    <location>
        <begin position="99"/>
        <end position="110"/>
    </location>
</feature>
<dbReference type="GO" id="GO:0006612">
    <property type="term" value="P:protein targeting to membrane"/>
    <property type="evidence" value="ECO:0007669"/>
    <property type="project" value="TreeGrafter"/>
</dbReference>
<dbReference type="Pfam" id="PF01529">
    <property type="entry name" value="DHHC"/>
    <property type="match status" value="1"/>
</dbReference>
<comment type="catalytic activity">
    <reaction evidence="10 11">
        <text>L-cysteinyl-[protein] + hexadecanoyl-CoA = S-hexadecanoyl-L-cysteinyl-[protein] + CoA</text>
        <dbReference type="Rhea" id="RHEA:36683"/>
        <dbReference type="Rhea" id="RHEA-COMP:10131"/>
        <dbReference type="Rhea" id="RHEA-COMP:11032"/>
        <dbReference type="ChEBI" id="CHEBI:29950"/>
        <dbReference type="ChEBI" id="CHEBI:57287"/>
        <dbReference type="ChEBI" id="CHEBI:57379"/>
        <dbReference type="ChEBI" id="CHEBI:74151"/>
        <dbReference type="EC" id="2.3.1.225"/>
    </reaction>
</comment>
<evidence type="ECO:0000256" key="5">
    <source>
        <dbReference type="ARBA" id="ARBA00023136"/>
    </source>
</evidence>
<feature type="transmembrane region" description="Helical" evidence="11">
    <location>
        <begin position="248"/>
        <end position="277"/>
    </location>
</feature>
<feature type="compositionally biased region" description="Basic residues" evidence="12">
    <location>
        <begin position="111"/>
        <end position="124"/>
    </location>
</feature>
<feature type="region of interest" description="Disordered" evidence="12">
    <location>
        <begin position="407"/>
        <end position="431"/>
    </location>
</feature>
<feature type="region of interest" description="Disordered" evidence="12">
    <location>
        <begin position="99"/>
        <end position="133"/>
    </location>
</feature>
<evidence type="ECO:0000256" key="10">
    <source>
        <dbReference type="ARBA" id="ARBA00048048"/>
    </source>
</evidence>
<reference evidence="14" key="2">
    <citation type="journal article" date="2023" name="IMA Fungus">
        <title>Comparative genomic study of the Penicillium genus elucidates a diverse pangenome and 15 lateral gene transfer events.</title>
        <authorList>
            <person name="Petersen C."/>
            <person name="Sorensen T."/>
            <person name="Nielsen M.R."/>
            <person name="Sondergaard T.E."/>
            <person name="Sorensen J.L."/>
            <person name="Fitzpatrick D.A."/>
            <person name="Frisvad J.C."/>
            <person name="Nielsen K.L."/>
        </authorList>
    </citation>
    <scope>NUCLEOTIDE SEQUENCE</scope>
    <source>
        <strain evidence="14">IBT 19713</strain>
    </source>
</reference>
<evidence type="ECO:0000256" key="6">
    <source>
        <dbReference type="ARBA" id="ARBA00023139"/>
    </source>
</evidence>
<dbReference type="PANTHER" id="PTHR22883">
    <property type="entry name" value="ZINC FINGER DHHC DOMAIN CONTAINING PROTEIN"/>
    <property type="match status" value="1"/>
</dbReference>
<feature type="transmembrane region" description="Helical" evidence="11">
    <location>
        <begin position="55"/>
        <end position="80"/>
    </location>
</feature>
<dbReference type="GO" id="GO:0005794">
    <property type="term" value="C:Golgi apparatus"/>
    <property type="evidence" value="ECO:0007669"/>
    <property type="project" value="TreeGrafter"/>
</dbReference>
<evidence type="ECO:0000313" key="15">
    <source>
        <dbReference type="Proteomes" id="UP001150941"/>
    </source>
</evidence>
<reference evidence="14" key="1">
    <citation type="submission" date="2022-11" db="EMBL/GenBank/DDBJ databases">
        <authorList>
            <person name="Petersen C."/>
        </authorList>
    </citation>
    <scope>NUCLEOTIDE SEQUENCE</scope>
    <source>
        <strain evidence="14">IBT 19713</strain>
    </source>
</reference>
<dbReference type="RefSeq" id="XP_058331776.1">
    <property type="nucleotide sequence ID" value="XM_058472773.1"/>
</dbReference>
<dbReference type="Proteomes" id="UP001150941">
    <property type="component" value="Unassembled WGS sequence"/>
</dbReference>
<keyword evidence="15" id="KW-1185">Reference proteome</keyword>
<dbReference type="InterPro" id="IPR039859">
    <property type="entry name" value="PFA4/ZDH16/20/ERF2-like"/>
</dbReference>
<keyword evidence="3 11" id="KW-0812">Transmembrane</keyword>
<organism evidence="14 15">
    <name type="scientific">Penicillium chermesinum</name>
    <dbReference type="NCBI Taxonomy" id="63820"/>
    <lineage>
        <taxon>Eukaryota</taxon>
        <taxon>Fungi</taxon>
        <taxon>Dikarya</taxon>
        <taxon>Ascomycota</taxon>
        <taxon>Pezizomycotina</taxon>
        <taxon>Eurotiomycetes</taxon>
        <taxon>Eurotiomycetidae</taxon>
        <taxon>Eurotiales</taxon>
        <taxon>Aspergillaceae</taxon>
        <taxon>Penicillium</taxon>
    </lineage>
</organism>
<evidence type="ECO:0000256" key="7">
    <source>
        <dbReference type="ARBA" id="ARBA00023288"/>
    </source>
</evidence>
<evidence type="ECO:0000256" key="8">
    <source>
        <dbReference type="ARBA" id="ARBA00023315"/>
    </source>
</evidence>
<comment type="caution">
    <text evidence="14">The sequence shown here is derived from an EMBL/GenBank/DDBJ whole genome shotgun (WGS) entry which is preliminary data.</text>
</comment>
<dbReference type="GO" id="GO:0005783">
    <property type="term" value="C:endoplasmic reticulum"/>
    <property type="evidence" value="ECO:0007669"/>
    <property type="project" value="TreeGrafter"/>
</dbReference>
<comment type="domain">
    <text evidence="11">The DHHC domain is required for palmitoyltransferase activity.</text>
</comment>
<dbReference type="GeneID" id="83200076"/>
<evidence type="ECO:0000256" key="12">
    <source>
        <dbReference type="SAM" id="MobiDB-lite"/>
    </source>
</evidence>
<dbReference type="GO" id="GO:0016020">
    <property type="term" value="C:membrane"/>
    <property type="evidence" value="ECO:0007669"/>
    <property type="project" value="UniProtKB-SubCell"/>
</dbReference>
<gene>
    <name evidence="14" type="ORF">N7468_003476</name>
</gene>
<evidence type="ECO:0000256" key="11">
    <source>
        <dbReference type="RuleBase" id="RU079119"/>
    </source>
</evidence>
<keyword evidence="2 11" id="KW-0808">Transferase</keyword>
<feature type="domain" description="Palmitoyltransferase DHHC" evidence="13">
    <location>
        <begin position="170"/>
        <end position="287"/>
    </location>
</feature>
<evidence type="ECO:0000256" key="9">
    <source>
        <dbReference type="ARBA" id="ARBA00038298"/>
    </source>
</evidence>
<comment type="subcellular location">
    <subcellularLocation>
        <location evidence="1">Membrane</location>
        <topology evidence="1">Multi-pass membrane protein</topology>
    </subcellularLocation>
</comment>
<dbReference type="OrthoDB" id="331948at2759"/>
<dbReference type="PANTHER" id="PTHR22883:SF23">
    <property type="entry name" value="PALMITOYLTRANSFERASE ZDHHC6"/>
    <property type="match status" value="1"/>
</dbReference>
<feature type="transmembrane region" description="Helical" evidence="11">
    <location>
        <begin position="213"/>
        <end position="236"/>
    </location>
</feature>
<evidence type="ECO:0000313" key="14">
    <source>
        <dbReference type="EMBL" id="KAJ5238857.1"/>
    </source>
</evidence>
<dbReference type="InterPro" id="IPR001594">
    <property type="entry name" value="Palmitoyltrfase_DHHC"/>
</dbReference>
<proteinExistence type="inferred from homology"/>
<protein>
    <recommendedName>
        <fullName evidence="11">Palmitoyltransferase</fullName>
        <ecNumber evidence="11">2.3.1.225</ecNumber>
    </recommendedName>
</protein>
<keyword evidence="5 11" id="KW-0472">Membrane</keyword>
<keyword evidence="8 11" id="KW-0012">Acyltransferase</keyword>
<keyword evidence="7" id="KW-0449">Lipoprotein</keyword>
<comment type="similarity">
    <text evidence="9">Belongs to the DHHC palmitoyltransferase family. PFA5 subfamily.</text>
</comment>
<evidence type="ECO:0000256" key="2">
    <source>
        <dbReference type="ARBA" id="ARBA00022679"/>
    </source>
</evidence>
<sequence>MATRAQTRTNLVVSRVVPPVLLGIVAYASYAITKPLCIDYLLYPLPSHNIHSRRGAGAAILAVYYVLLIAMVTTYCRLLYTVLRNTGYLPYGQERIDSDQEKLKSSDSRGSRSRRGARTKKRQTEKKPTKEVDLERGVVSNTEDVAVGNSLGLEYFYQKDVYVCQEDGRPPYCSKCCQFKTDRAHHCREVDRCVRKMDHFWLEEWLGKTSFKFFIQFVFYTAVFCFFTLIVSAYFLSELRRRSGDVNAHWIVCIVLSGLFGFFSGGMTLSAVQMALFNLTTIESLNKNTHVWILAIRVPEHLLDRLWVNDSPWTPSFKMVTYPPRTLQNLHPYDHSPPERHVFAILHTKPGENPFDLGGMQNMQQIMGYSIAEWLLPLKHSPCTDHSSQESEFPMGPVVARLKQEAGLAPARNGSSSARSAKHRLRRNGHT</sequence>
<dbReference type="EC" id="2.3.1.225" evidence="11"/>
<dbReference type="PROSITE" id="PS50216">
    <property type="entry name" value="DHHC"/>
    <property type="match status" value="1"/>
</dbReference>
<evidence type="ECO:0000256" key="1">
    <source>
        <dbReference type="ARBA" id="ARBA00004141"/>
    </source>
</evidence>
<keyword evidence="4 11" id="KW-1133">Transmembrane helix</keyword>
<accession>A0A9W9P9B3</accession>
<dbReference type="GO" id="GO:0019706">
    <property type="term" value="F:protein-cysteine S-palmitoyltransferase activity"/>
    <property type="evidence" value="ECO:0007669"/>
    <property type="project" value="UniProtKB-EC"/>
</dbReference>
<dbReference type="AlphaFoldDB" id="A0A9W9P9B3"/>
<evidence type="ECO:0000256" key="4">
    <source>
        <dbReference type="ARBA" id="ARBA00022989"/>
    </source>
</evidence>
<name>A0A9W9P9B3_9EURO</name>
<feature type="transmembrane region" description="Helical" evidence="11">
    <location>
        <begin position="20"/>
        <end position="43"/>
    </location>
</feature>
<keyword evidence="6" id="KW-0564">Palmitate</keyword>